<evidence type="ECO:0000313" key="2">
    <source>
        <dbReference type="EMBL" id="EYB99981.1"/>
    </source>
</evidence>
<name>A0A016TBF0_9BILA</name>
<accession>A0A016TBF0</accession>
<sequence>MSSASNGERPLLTGSISGQLAQSCTPPEIRPYLLPATCPPSGYTLPPPLMLPPILPPLVNSWSNPAVTYTRVTVDDLLGTSTVGHSLTRSSMRTQLNPLACPFQPGFHRPSMLPPSSSTCTTHHNQLAGKTGQLSRPTSLQNVPYAGPGTGQSNPPNSYFNRGTMYFGQLTYSSMNEGRSEFGADKMESSLVPFTAKQELPRQDSQKCQRDIAKMIWETEDLYDNALKVIRQRRAEWKRERKKKKFRKCGPPTSSSSSPSSVKKQNVKTTEYDDSAVDAETIVRDILAHTHKTANEKEINSEKKPFVYLTRDQHTKLAVESLESDGSQNEMSDEEGECGIPRKKHRFLEHIFTGKEVTVEEIADVIMRMDADLFKKKECPLKLTKETIVNVIEHVQLYIIEELKLDPVDFVSVRLHSASSSAHLVLNAQDRKPDGIHDVRKIHLKGTVRIHHVNENENTFCGARKYGILTYDGREVTVEVIVKAIAKMVREVYGKSPPFKISKSGLSAFVTRKKIKILKALDLQTDESNKANRTGPAANHSRTKVEIPSNFIVNHKIKRKIKPIFVRRKQTCDNGMDKSRKGESSVSTARTNSESSVAAGPEEAAAGSTEQENVVSDASAVEELSTNEENSPRELPSIRSSKVDRPFLARRNLLFGRMERQGLKNVRIPLTPRSYRAIPRKLNVIKSSPKKLRQTIMKMVSPKKRYDPIGEGYIVDKNGIRGVSNNAPVLADYLSIRGRVTAAPTSIVIRTVEKKTKKRIKKGWRKSWI</sequence>
<protein>
    <submittedName>
        <fullName evidence="2">Uncharacterized protein</fullName>
    </submittedName>
</protein>
<proteinExistence type="predicted"/>
<feature type="region of interest" description="Disordered" evidence="1">
    <location>
        <begin position="568"/>
        <end position="638"/>
    </location>
</feature>
<feature type="region of interest" description="Disordered" evidence="1">
    <location>
        <begin position="114"/>
        <end position="137"/>
    </location>
</feature>
<feature type="region of interest" description="Disordered" evidence="1">
    <location>
        <begin position="1"/>
        <end position="20"/>
    </location>
</feature>
<evidence type="ECO:0000313" key="3">
    <source>
        <dbReference type="Proteomes" id="UP000024635"/>
    </source>
</evidence>
<feature type="compositionally biased region" description="Polar residues" evidence="1">
    <location>
        <begin position="584"/>
        <end position="596"/>
    </location>
</feature>
<dbReference type="AlphaFoldDB" id="A0A016TBF0"/>
<feature type="compositionally biased region" description="Low complexity" evidence="1">
    <location>
        <begin position="251"/>
        <end position="261"/>
    </location>
</feature>
<dbReference type="EMBL" id="JARK01001454">
    <property type="protein sequence ID" value="EYB99981.1"/>
    <property type="molecule type" value="Genomic_DNA"/>
</dbReference>
<dbReference type="Proteomes" id="UP000024635">
    <property type="component" value="Unassembled WGS sequence"/>
</dbReference>
<feature type="region of interest" description="Disordered" evidence="1">
    <location>
        <begin position="240"/>
        <end position="271"/>
    </location>
</feature>
<keyword evidence="3" id="KW-1185">Reference proteome</keyword>
<dbReference type="OrthoDB" id="5846812at2759"/>
<gene>
    <name evidence="2" type="primary">Acey_s0118.g705</name>
    <name evidence="2" type="ORF">Y032_0118g705</name>
</gene>
<reference evidence="3" key="1">
    <citation type="journal article" date="2015" name="Nat. Genet.">
        <title>The genome and transcriptome of the zoonotic hookworm Ancylostoma ceylanicum identify infection-specific gene families.</title>
        <authorList>
            <person name="Schwarz E.M."/>
            <person name="Hu Y."/>
            <person name="Antoshechkin I."/>
            <person name="Miller M.M."/>
            <person name="Sternberg P.W."/>
            <person name="Aroian R.V."/>
        </authorList>
    </citation>
    <scope>NUCLEOTIDE SEQUENCE</scope>
    <source>
        <strain evidence="3">HY135</strain>
    </source>
</reference>
<comment type="caution">
    <text evidence="2">The sequence shown here is derived from an EMBL/GenBank/DDBJ whole genome shotgun (WGS) entry which is preliminary data.</text>
</comment>
<organism evidence="2 3">
    <name type="scientific">Ancylostoma ceylanicum</name>
    <dbReference type="NCBI Taxonomy" id="53326"/>
    <lineage>
        <taxon>Eukaryota</taxon>
        <taxon>Metazoa</taxon>
        <taxon>Ecdysozoa</taxon>
        <taxon>Nematoda</taxon>
        <taxon>Chromadorea</taxon>
        <taxon>Rhabditida</taxon>
        <taxon>Rhabditina</taxon>
        <taxon>Rhabditomorpha</taxon>
        <taxon>Strongyloidea</taxon>
        <taxon>Ancylostomatidae</taxon>
        <taxon>Ancylostomatinae</taxon>
        <taxon>Ancylostoma</taxon>
    </lineage>
</organism>
<evidence type="ECO:0000256" key="1">
    <source>
        <dbReference type="SAM" id="MobiDB-lite"/>
    </source>
</evidence>
<feature type="compositionally biased region" description="Polar residues" evidence="1">
    <location>
        <begin position="114"/>
        <end position="125"/>
    </location>
</feature>